<protein>
    <submittedName>
        <fullName evidence="1">Class I SAM-dependent methyltransferase</fullName>
        <ecNumber evidence="1">2.1.1.-</ecNumber>
    </submittedName>
</protein>
<dbReference type="InterPro" id="IPR029063">
    <property type="entry name" value="SAM-dependent_MTases_sf"/>
</dbReference>
<evidence type="ECO:0000313" key="1">
    <source>
        <dbReference type="EMBL" id="MFC3755176.1"/>
    </source>
</evidence>
<dbReference type="Pfam" id="PF13578">
    <property type="entry name" value="Methyltransf_24"/>
    <property type="match status" value="1"/>
</dbReference>
<organism evidence="1 2">
    <name type="scientific">Chryseobacterium tructae</name>
    <dbReference type="NCBI Taxonomy" id="1037380"/>
    <lineage>
        <taxon>Bacteria</taxon>
        <taxon>Pseudomonadati</taxon>
        <taxon>Bacteroidota</taxon>
        <taxon>Flavobacteriia</taxon>
        <taxon>Flavobacteriales</taxon>
        <taxon>Weeksellaceae</taxon>
        <taxon>Chryseobacterium group</taxon>
        <taxon>Chryseobacterium</taxon>
    </lineage>
</organism>
<gene>
    <name evidence="1" type="ORF">ACFONJ_04245</name>
</gene>
<dbReference type="Gene3D" id="3.40.50.150">
    <property type="entry name" value="Vaccinia Virus protein VP39"/>
    <property type="match status" value="1"/>
</dbReference>
<proteinExistence type="predicted"/>
<keyword evidence="2" id="KW-1185">Reference proteome</keyword>
<reference evidence="2" key="1">
    <citation type="journal article" date="2019" name="Int. J. Syst. Evol. Microbiol.">
        <title>The Global Catalogue of Microorganisms (GCM) 10K type strain sequencing project: providing services to taxonomists for standard genome sequencing and annotation.</title>
        <authorList>
            <consortium name="The Broad Institute Genomics Platform"/>
            <consortium name="The Broad Institute Genome Sequencing Center for Infectious Disease"/>
            <person name="Wu L."/>
            <person name="Ma J."/>
        </authorList>
    </citation>
    <scope>NUCLEOTIDE SEQUENCE [LARGE SCALE GENOMIC DNA]</scope>
    <source>
        <strain evidence="2">CECT 7798</strain>
    </source>
</reference>
<dbReference type="GO" id="GO:0008168">
    <property type="term" value="F:methyltransferase activity"/>
    <property type="evidence" value="ECO:0007669"/>
    <property type="project" value="UniProtKB-KW"/>
</dbReference>
<dbReference type="Proteomes" id="UP001595735">
    <property type="component" value="Unassembled WGS sequence"/>
</dbReference>
<name>A0ABV7XQA9_9FLAO</name>
<evidence type="ECO:0000313" key="2">
    <source>
        <dbReference type="Proteomes" id="UP001595735"/>
    </source>
</evidence>
<accession>A0ABV7XQA9</accession>
<keyword evidence="1" id="KW-0489">Methyltransferase</keyword>
<sequence length="269" mass="30781">MAKVNKFLSFFRTILETPSLINLVLDSSLEAEKKFKKKYTGISSLPQIDMKLLGDKVAEDIDSFILDGGSLITDLQLLKTLSMRNDVNSYIEIGTWRGESVYNVAKYTEDCTTINLSKKEMKEMGLHVKYAEQHGILSQKNPQINHLEANTKFFDFTSLGKKYDLVFIDGDHSYEMVLNDTKKVFDNLLHENSIVVWHDYAYNPLKIRYEVFQAILDGVGKENHGYLYHPQNTMCAIFIKGKFPTTPFDDKAAPTKILNVKIHSEEFSS</sequence>
<dbReference type="EC" id="2.1.1.-" evidence="1"/>
<dbReference type="RefSeq" id="WP_290295220.1">
    <property type="nucleotide sequence ID" value="NZ_JAUFQR010000001.1"/>
</dbReference>
<dbReference type="GO" id="GO:0032259">
    <property type="term" value="P:methylation"/>
    <property type="evidence" value="ECO:0007669"/>
    <property type="project" value="UniProtKB-KW"/>
</dbReference>
<keyword evidence="1" id="KW-0808">Transferase</keyword>
<comment type="caution">
    <text evidence="1">The sequence shown here is derived from an EMBL/GenBank/DDBJ whole genome shotgun (WGS) entry which is preliminary data.</text>
</comment>
<dbReference type="SUPFAM" id="SSF53335">
    <property type="entry name" value="S-adenosyl-L-methionine-dependent methyltransferases"/>
    <property type="match status" value="1"/>
</dbReference>
<dbReference type="EMBL" id="JBHRYO010000002">
    <property type="protein sequence ID" value="MFC3755176.1"/>
    <property type="molecule type" value="Genomic_DNA"/>
</dbReference>